<dbReference type="AlphaFoldDB" id="B9XNK7"/>
<keyword evidence="3" id="KW-1185">Reference proteome</keyword>
<dbReference type="SUPFAM" id="SSF103256">
    <property type="entry name" value="Hypothetical protein TM0160"/>
    <property type="match status" value="1"/>
</dbReference>
<accession>B9XNK7</accession>
<dbReference type="OrthoDB" id="9788698at2"/>
<gene>
    <name evidence="2" type="ORF">Cflav_PD1737</name>
</gene>
<dbReference type="Gene3D" id="3.10.690.10">
    <property type="entry name" value="Bifunctional nuclease domain"/>
    <property type="match status" value="1"/>
</dbReference>
<dbReference type="PANTHER" id="PTHR15160:SF1">
    <property type="entry name" value="VON HIPPEL-LINDAU DISEASE TUMOR SUPPRESSOR"/>
    <property type="match status" value="1"/>
</dbReference>
<name>B9XNK7_PEDPL</name>
<feature type="domain" description="BFN" evidence="1">
    <location>
        <begin position="1"/>
        <end position="136"/>
    </location>
</feature>
<dbReference type="GO" id="GO:0004518">
    <property type="term" value="F:nuclease activity"/>
    <property type="evidence" value="ECO:0007669"/>
    <property type="project" value="InterPro"/>
</dbReference>
<evidence type="ECO:0000313" key="2">
    <source>
        <dbReference type="EMBL" id="EEF58547.1"/>
    </source>
</evidence>
<sequence>MKNDVVPVQIRGILPAPSGCALFVGNDDKVFVINVEPAMGQIIGMFLRETPKERPLTHDLIANILKGFNISVDRVIITELKNSTYFARLILNQQNELARKIVEIDARPSDCIAMATAQKRPIFVSAPLFEQVEDMTEVLDRINENGGELE</sequence>
<comment type="caution">
    <text evidence="2">The sequence shown here is derived from an EMBL/GenBank/DDBJ whole genome shotgun (WGS) entry which is preliminary data.</text>
</comment>
<protein>
    <recommendedName>
        <fullName evidence="1">BFN domain-containing protein</fullName>
    </recommendedName>
</protein>
<dbReference type="STRING" id="320771.Cflav_PD1737"/>
<dbReference type="InterPro" id="IPR036104">
    <property type="entry name" value="BFN_sf"/>
</dbReference>
<evidence type="ECO:0000259" key="1">
    <source>
        <dbReference type="PROSITE" id="PS51658"/>
    </source>
</evidence>
<evidence type="ECO:0000313" key="3">
    <source>
        <dbReference type="Proteomes" id="UP000003688"/>
    </source>
</evidence>
<proteinExistence type="predicted"/>
<dbReference type="PANTHER" id="PTHR15160">
    <property type="entry name" value="VON HIPPEL-LINDAU PROTEIN"/>
    <property type="match status" value="1"/>
</dbReference>
<dbReference type="EMBL" id="ABOX02000041">
    <property type="protein sequence ID" value="EEF58547.1"/>
    <property type="molecule type" value="Genomic_DNA"/>
</dbReference>
<dbReference type="InterPro" id="IPR003729">
    <property type="entry name" value="Bi_nuclease_dom"/>
</dbReference>
<dbReference type="Proteomes" id="UP000003688">
    <property type="component" value="Unassembled WGS sequence"/>
</dbReference>
<dbReference type="PROSITE" id="PS51658">
    <property type="entry name" value="BFN"/>
    <property type="match status" value="1"/>
</dbReference>
<organism evidence="2 3">
    <name type="scientific">Pedosphaera parvula (strain Ellin514)</name>
    <dbReference type="NCBI Taxonomy" id="320771"/>
    <lineage>
        <taxon>Bacteria</taxon>
        <taxon>Pseudomonadati</taxon>
        <taxon>Verrucomicrobiota</taxon>
        <taxon>Pedosphaerae</taxon>
        <taxon>Pedosphaerales</taxon>
        <taxon>Pedosphaeraceae</taxon>
        <taxon>Pedosphaera</taxon>
    </lineage>
</organism>
<reference evidence="2 3" key="1">
    <citation type="journal article" date="2011" name="J. Bacteriol.">
        <title>Genome sequence of 'Pedosphaera parvula' Ellin514, an aerobic Verrucomicrobial isolate from pasture soil.</title>
        <authorList>
            <person name="Kant R."/>
            <person name="van Passel M.W."/>
            <person name="Sangwan P."/>
            <person name="Palva A."/>
            <person name="Lucas S."/>
            <person name="Copeland A."/>
            <person name="Lapidus A."/>
            <person name="Glavina Del Rio T."/>
            <person name="Dalin E."/>
            <person name="Tice H."/>
            <person name="Bruce D."/>
            <person name="Goodwin L."/>
            <person name="Pitluck S."/>
            <person name="Chertkov O."/>
            <person name="Larimer F.W."/>
            <person name="Land M.L."/>
            <person name="Hauser L."/>
            <person name="Brettin T.S."/>
            <person name="Detter J.C."/>
            <person name="Han S."/>
            <person name="de Vos W.M."/>
            <person name="Janssen P.H."/>
            <person name="Smidt H."/>
        </authorList>
    </citation>
    <scope>NUCLEOTIDE SEQUENCE [LARGE SCALE GENOMIC DNA]</scope>
    <source>
        <strain evidence="2 3">Ellin514</strain>
    </source>
</reference>
<dbReference type="Pfam" id="PF02577">
    <property type="entry name" value="BFN_dom"/>
    <property type="match status" value="1"/>
</dbReference>
<dbReference type="RefSeq" id="WP_007417394.1">
    <property type="nucleotide sequence ID" value="NZ_ABOX02000041.1"/>
</dbReference>